<dbReference type="Proteomes" id="UP000789704">
    <property type="component" value="Unassembled WGS sequence"/>
</dbReference>
<keyword evidence="2" id="KW-1185">Reference proteome</keyword>
<dbReference type="EMBL" id="CAJQZC010000006">
    <property type="protein sequence ID" value="CAG4905349.1"/>
    <property type="molecule type" value="Genomic_DNA"/>
</dbReference>
<dbReference type="GO" id="GO:0005975">
    <property type="term" value="P:carbohydrate metabolic process"/>
    <property type="evidence" value="ECO:0007669"/>
    <property type="project" value="InterPro"/>
</dbReference>
<dbReference type="GO" id="GO:0030246">
    <property type="term" value="F:carbohydrate binding"/>
    <property type="evidence" value="ECO:0007669"/>
    <property type="project" value="InterPro"/>
</dbReference>
<dbReference type="InterPro" id="IPR008183">
    <property type="entry name" value="Aldose_1/G6P_1-epimerase"/>
</dbReference>
<dbReference type="SUPFAM" id="SSF74650">
    <property type="entry name" value="Galactose mutarotase-like"/>
    <property type="match status" value="1"/>
</dbReference>
<accession>A0A9N8X3U9</accession>
<dbReference type="InterPro" id="IPR014718">
    <property type="entry name" value="GH-type_carb-bd"/>
</dbReference>
<dbReference type="InterPro" id="IPR011013">
    <property type="entry name" value="Gal_mutarotase_sf_dom"/>
</dbReference>
<dbReference type="GO" id="GO:0016853">
    <property type="term" value="F:isomerase activity"/>
    <property type="evidence" value="ECO:0007669"/>
    <property type="project" value="InterPro"/>
</dbReference>
<reference evidence="1" key="1">
    <citation type="submission" date="2021-04" db="EMBL/GenBank/DDBJ databases">
        <authorList>
            <person name="Vanwijnsberghe S."/>
        </authorList>
    </citation>
    <scope>NUCLEOTIDE SEQUENCE</scope>
    <source>
        <strain evidence="1">LMG 31841</strain>
    </source>
</reference>
<evidence type="ECO:0000313" key="2">
    <source>
        <dbReference type="Proteomes" id="UP000789704"/>
    </source>
</evidence>
<dbReference type="Pfam" id="PF01263">
    <property type="entry name" value="Aldose_epim"/>
    <property type="match status" value="1"/>
</dbReference>
<proteinExistence type="predicted"/>
<dbReference type="AlphaFoldDB" id="A0A9N8X3U9"/>
<comment type="caution">
    <text evidence="1">The sequence shown here is derived from an EMBL/GenBank/DDBJ whole genome shotgun (WGS) entry which is preliminary data.</text>
</comment>
<name>A0A9N8X3U9_9BURK</name>
<gene>
    <name evidence="1" type="ORF">LMG31841_03435</name>
</gene>
<dbReference type="PANTHER" id="PTHR11122:SF13">
    <property type="entry name" value="GLUCOSE-6-PHOSPHATE 1-EPIMERASE"/>
    <property type="match status" value="1"/>
</dbReference>
<organism evidence="1 2">
    <name type="scientific">Paraburkholderia saeva</name>
    <dbReference type="NCBI Taxonomy" id="2777537"/>
    <lineage>
        <taxon>Bacteria</taxon>
        <taxon>Pseudomonadati</taxon>
        <taxon>Pseudomonadota</taxon>
        <taxon>Betaproteobacteria</taxon>
        <taxon>Burkholderiales</taxon>
        <taxon>Burkholderiaceae</taxon>
        <taxon>Paraburkholderia</taxon>
    </lineage>
</organism>
<dbReference type="PANTHER" id="PTHR11122">
    <property type="entry name" value="APOSPORY-ASSOCIATED PROTEIN C-RELATED"/>
    <property type="match status" value="1"/>
</dbReference>
<protein>
    <recommendedName>
        <fullName evidence="3">Aldose epimerase</fullName>
    </recommendedName>
</protein>
<sequence>MKEKGPQKRAPGEFMPGSGCDAGVAPAGEWRVLALHLVEKVDRAAGEHADQCYAHCHREIHASSVQNCESAGLSAGARNRLSLSLSVRSRPQFPEKGFPRSAKQRKIVHRLRARRPPVHSTYRVFKSTMAKFQNQDILEITQGTSLLRIAPQAGGRLLSWEIDGKQVILWPDDADWNDPARVRGGNPLLFPFLARHYVDGKIGRWRDASGVVRDLPMHGFARDLPFAAQLDANGKGVTMTLTDSDATRTAYPFGFRFEAIYRLADAGTLDVILTTTNTGDTALPWYAGHHFYFALPHTQRGETTLELPPTQRRRQQADASISAAEPGAAQYTLDDARIIDRFHLLDGTPERPVRIVAPGLNRTITIDLTRPGSIPWYAVTTWTLAPESDFYCVEPWLGLPDAIHNGFGLRWLAPGATESAALRISVAAIR</sequence>
<evidence type="ECO:0000313" key="1">
    <source>
        <dbReference type="EMBL" id="CAG4905349.1"/>
    </source>
</evidence>
<evidence type="ECO:0008006" key="3">
    <source>
        <dbReference type="Google" id="ProtNLM"/>
    </source>
</evidence>
<dbReference type="Gene3D" id="2.70.98.10">
    <property type="match status" value="1"/>
</dbReference>